<dbReference type="PANTHER" id="PTHR31286:SF99">
    <property type="entry name" value="DUF4283 DOMAIN-CONTAINING PROTEIN"/>
    <property type="match status" value="1"/>
</dbReference>
<sequence>MGGGFYTFVSFTGRAPDYLGFHPIYVTGIMIEGKGAHDKRVSKVDYQSAMLLGGHSDNVVPTGQEDSSNGKAIRMRDLNLGQTTLPVNHSHMLKWLIQIMGRLRVFFYKFESKQGLEDLLKNGPYMIQNVPITLKKWSPDVNVTKEELVKVTVWVKLHYNPMVPSSSDRLSMIAIKLGKPIMLDSYTSSMCMDSWGYGSFTRTLIELGATYNGKSIDDFVDDTRKNVVAPPKKTAHGDGVAIIKQRRQDLHRDGVRDLATMVIQRTFKGRLKRACMQISYLEAPHREIGLRNPYLIYKFYGGGHEADECDQNNPIEQVCLSGGDIYDDLSLMRFYQNDNVPLWDNSRRKEVGENGPGWVFKSKFEDELAGFMLEKKFHTKGLGDMLD</sequence>
<proteinExistence type="predicted"/>
<organism evidence="2">
    <name type="scientific">Tanacetum cinerariifolium</name>
    <name type="common">Dalmatian daisy</name>
    <name type="synonym">Chrysanthemum cinerariifolium</name>
    <dbReference type="NCBI Taxonomy" id="118510"/>
    <lineage>
        <taxon>Eukaryota</taxon>
        <taxon>Viridiplantae</taxon>
        <taxon>Streptophyta</taxon>
        <taxon>Embryophyta</taxon>
        <taxon>Tracheophyta</taxon>
        <taxon>Spermatophyta</taxon>
        <taxon>Magnoliopsida</taxon>
        <taxon>eudicotyledons</taxon>
        <taxon>Gunneridae</taxon>
        <taxon>Pentapetalae</taxon>
        <taxon>asterids</taxon>
        <taxon>campanulids</taxon>
        <taxon>Asterales</taxon>
        <taxon>Asteraceae</taxon>
        <taxon>Asteroideae</taxon>
        <taxon>Anthemideae</taxon>
        <taxon>Anthemidinae</taxon>
        <taxon>Tanacetum</taxon>
    </lineage>
</organism>
<evidence type="ECO:0000313" key="2">
    <source>
        <dbReference type="EMBL" id="GEU56164.1"/>
    </source>
</evidence>
<dbReference type="AlphaFoldDB" id="A0A6L2L7J1"/>
<dbReference type="InterPro" id="IPR040256">
    <property type="entry name" value="At4g02000-like"/>
</dbReference>
<name>A0A6L2L7J1_TANCI</name>
<dbReference type="Pfam" id="PF14111">
    <property type="entry name" value="DUF4283"/>
    <property type="match status" value="1"/>
</dbReference>
<reference evidence="2" key="1">
    <citation type="journal article" date="2019" name="Sci. Rep.">
        <title>Draft genome of Tanacetum cinerariifolium, the natural source of mosquito coil.</title>
        <authorList>
            <person name="Yamashiro T."/>
            <person name="Shiraishi A."/>
            <person name="Satake H."/>
            <person name="Nakayama K."/>
        </authorList>
    </citation>
    <scope>NUCLEOTIDE SEQUENCE</scope>
</reference>
<gene>
    <name evidence="2" type="ORF">Tci_028142</name>
</gene>
<comment type="caution">
    <text evidence="2">The sequence shown here is derived from an EMBL/GenBank/DDBJ whole genome shotgun (WGS) entry which is preliminary data.</text>
</comment>
<evidence type="ECO:0000259" key="1">
    <source>
        <dbReference type="Pfam" id="PF14111"/>
    </source>
</evidence>
<dbReference type="InterPro" id="IPR025558">
    <property type="entry name" value="DUF4283"/>
</dbReference>
<dbReference type="EMBL" id="BKCJ010003617">
    <property type="protein sequence ID" value="GEU56164.1"/>
    <property type="molecule type" value="Genomic_DNA"/>
</dbReference>
<dbReference type="PANTHER" id="PTHR31286">
    <property type="entry name" value="GLYCINE-RICH CELL WALL STRUCTURAL PROTEIN 1.8-LIKE"/>
    <property type="match status" value="1"/>
</dbReference>
<accession>A0A6L2L7J1</accession>
<protein>
    <recommendedName>
        <fullName evidence="1">DUF4283 domain-containing protein</fullName>
    </recommendedName>
</protein>
<feature type="domain" description="DUF4283" evidence="1">
    <location>
        <begin position="104"/>
        <end position="144"/>
    </location>
</feature>